<sequence length="267" mass="29379">MLELANRFDFEGHRIAWGAFGDGPPLVLVHGTPFSSQVWRRIAPWLARRHRVFFYDLLGYGQSDMPDADVSLGRQNALFGAMLREWGLVRPRVLAHDYGGATVLRAHFLDGVAYAGLTLVNPVAIAPQGSPFVRHVAQHEAAFAGLPAYAHHALVSAYIGNAAARPLSDEALSIYRSPWLTPAGQPAFYRQIAQMRQRYIEEMEARYAAPDFPVRIVWGEDDGWIPLAQGQALADRIANGALIRVPRAGHLVQEDAPEAIVAAVLDT</sequence>
<dbReference type="InterPro" id="IPR000073">
    <property type="entry name" value="AB_hydrolase_1"/>
</dbReference>
<gene>
    <name evidence="2" type="ORF">DM39_3242</name>
</gene>
<proteinExistence type="predicted"/>
<dbReference type="EMBL" id="CP007783">
    <property type="protein sequence ID" value="AIO31239.1"/>
    <property type="molecule type" value="Genomic_DNA"/>
</dbReference>
<keyword evidence="2" id="KW-0378">Hydrolase</keyword>
<dbReference type="AlphaFoldDB" id="A0AAN0RP51"/>
<protein>
    <submittedName>
        <fullName evidence="2">Alpha/beta hydrolase fold family protein</fullName>
    </submittedName>
</protein>
<dbReference type="SUPFAM" id="SSF53474">
    <property type="entry name" value="alpha/beta-Hydrolases"/>
    <property type="match status" value="1"/>
</dbReference>
<name>A0AAN0RP51_9BURK</name>
<dbReference type="PANTHER" id="PTHR43689:SF8">
    <property type="entry name" value="ALPHA_BETA-HYDROLASES SUPERFAMILY PROTEIN"/>
    <property type="match status" value="1"/>
</dbReference>
<dbReference type="Proteomes" id="UP000029413">
    <property type="component" value="Chromosome 1"/>
</dbReference>
<dbReference type="Pfam" id="PF12697">
    <property type="entry name" value="Abhydrolase_6"/>
    <property type="match status" value="1"/>
</dbReference>
<keyword evidence="3" id="KW-1185">Reference proteome</keyword>
<evidence type="ECO:0000313" key="3">
    <source>
        <dbReference type="Proteomes" id="UP000029413"/>
    </source>
</evidence>
<dbReference type="InterPro" id="IPR029058">
    <property type="entry name" value="AB_hydrolase_fold"/>
</dbReference>
<dbReference type="GO" id="GO:0016787">
    <property type="term" value="F:hydrolase activity"/>
    <property type="evidence" value="ECO:0007669"/>
    <property type="project" value="UniProtKB-KW"/>
</dbReference>
<organism evidence="2 3">
    <name type="scientific">Burkholderia cenocepacia</name>
    <dbReference type="NCBI Taxonomy" id="95486"/>
    <lineage>
        <taxon>Bacteria</taxon>
        <taxon>Pseudomonadati</taxon>
        <taxon>Pseudomonadota</taxon>
        <taxon>Betaproteobacteria</taxon>
        <taxon>Burkholderiales</taxon>
        <taxon>Burkholderiaceae</taxon>
        <taxon>Burkholderia</taxon>
        <taxon>Burkholderia cepacia complex</taxon>
    </lineage>
</organism>
<dbReference type="Gene3D" id="3.40.50.1820">
    <property type="entry name" value="alpha/beta hydrolase"/>
    <property type="match status" value="1"/>
</dbReference>
<dbReference type="KEGG" id="bcen:DM39_3242"/>
<dbReference type="PRINTS" id="PR00111">
    <property type="entry name" value="ABHYDROLASE"/>
</dbReference>
<dbReference type="PANTHER" id="PTHR43689">
    <property type="entry name" value="HYDROLASE"/>
    <property type="match status" value="1"/>
</dbReference>
<reference evidence="2 3" key="1">
    <citation type="submission" date="2014-05" db="EMBL/GenBank/DDBJ databases">
        <authorList>
            <person name="Bishop-Lilly K.A."/>
            <person name="Broomall S.M."/>
            <person name="Chain P.S."/>
            <person name="Chertkov O."/>
            <person name="Coyne S.R."/>
            <person name="Daligault H.E."/>
            <person name="Davenport K.W."/>
            <person name="Erkkila T."/>
            <person name="Frey K.G."/>
            <person name="Gibbons H.S."/>
            <person name="Gu W."/>
            <person name="Jaissle J."/>
            <person name="Johnson S.L."/>
            <person name="Koroleva G.I."/>
            <person name="Ladner J.T."/>
            <person name="Lo C.-C."/>
            <person name="Minogue T.D."/>
            <person name="Munk C."/>
            <person name="Palacios G.F."/>
            <person name="Redden C.L."/>
            <person name="Rosenzweig C.N."/>
            <person name="Scholz M.B."/>
            <person name="Teshima H."/>
            <person name="Xu Y."/>
        </authorList>
    </citation>
    <scope>NUCLEOTIDE SEQUENCE [LARGE SCALE GENOMIC DNA]</scope>
    <source>
        <strain evidence="2 3">DDS 22E-1</strain>
    </source>
</reference>
<feature type="domain" description="AB hydrolase-1" evidence="1">
    <location>
        <begin position="26"/>
        <end position="263"/>
    </location>
</feature>
<accession>A0AAN0RP51</accession>
<evidence type="ECO:0000259" key="1">
    <source>
        <dbReference type="Pfam" id="PF12697"/>
    </source>
</evidence>
<evidence type="ECO:0000313" key="2">
    <source>
        <dbReference type="EMBL" id="AIO31239.1"/>
    </source>
</evidence>